<evidence type="ECO:0000313" key="2">
    <source>
        <dbReference type="EMBL" id="DAD81400.1"/>
    </source>
</evidence>
<organism evidence="2">
    <name type="scientific">Podoviridae sp. ctqve24</name>
    <dbReference type="NCBI Taxonomy" id="2826580"/>
    <lineage>
        <taxon>Viruses</taxon>
        <taxon>Duplodnaviria</taxon>
        <taxon>Heunggongvirae</taxon>
        <taxon>Uroviricota</taxon>
        <taxon>Caudoviricetes</taxon>
    </lineage>
</organism>
<dbReference type="InterPro" id="IPR013230">
    <property type="entry name" value="Peptidase_M15A_C"/>
</dbReference>
<dbReference type="SUPFAM" id="SSF55166">
    <property type="entry name" value="Hedgehog/DD-peptidase"/>
    <property type="match status" value="1"/>
</dbReference>
<dbReference type="Gene3D" id="3.30.1380.10">
    <property type="match status" value="1"/>
</dbReference>
<accession>A0A8S5MGS2</accession>
<sequence>MALYTSKNWSTTEWDCLQRSSNEYAWDDENGRLNTDNEYTANLFRILDMLRDWNPHWVVNWTNAGYESGYRTSEINAEVGGVWNSNHRYGRAADIHESNTDATAEALAETIKAAAK</sequence>
<reference evidence="2" key="1">
    <citation type="journal article" date="2021" name="Proc. Natl. Acad. Sci. U.S.A.">
        <title>A Catalog of Tens of Thousands of Viruses from Human Metagenomes Reveals Hidden Associations with Chronic Diseases.</title>
        <authorList>
            <person name="Tisza M.J."/>
            <person name="Buck C.B."/>
        </authorList>
    </citation>
    <scope>NUCLEOTIDE SEQUENCE</scope>
    <source>
        <strain evidence="2">Ctqve24</strain>
    </source>
</reference>
<dbReference type="InterPro" id="IPR009045">
    <property type="entry name" value="Zn_M74/Hedgehog-like"/>
</dbReference>
<dbReference type="Pfam" id="PF08291">
    <property type="entry name" value="Peptidase_M15_3"/>
    <property type="match status" value="1"/>
</dbReference>
<protein>
    <submittedName>
        <fullName evidence="2">Peptidase</fullName>
    </submittedName>
</protein>
<evidence type="ECO:0000259" key="1">
    <source>
        <dbReference type="Pfam" id="PF08291"/>
    </source>
</evidence>
<name>A0A8S5MGS2_9CAUD</name>
<dbReference type="EMBL" id="BK014901">
    <property type="protein sequence ID" value="DAD81400.1"/>
    <property type="molecule type" value="Genomic_DNA"/>
</dbReference>
<feature type="domain" description="Peptidase M15A C-terminal" evidence="1">
    <location>
        <begin position="43"/>
        <end position="112"/>
    </location>
</feature>
<proteinExistence type="predicted"/>